<evidence type="ECO:0000256" key="5">
    <source>
        <dbReference type="ARBA" id="ARBA00023136"/>
    </source>
</evidence>
<dbReference type="Gene3D" id="1.20.1250.20">
    <property type="entry name" value="MFS general substrate transporter like domains"/>
    <property type="match status" value="1"/>
</dbReference>
<dbReference type="OrthoDB" id="5296287at2759"/>
<dbReference type="PANTHER" id="PTHR23502">
    <property type="entry name" value="MAJOR FACILITATOR SUPERFAMILY"/>
    <property type="match status" value="1"/>
</dbReference>
<dbReference type="GO" id="GO:0022857">
    <property type="term" value="F:transmembrane transporter activity"/>
    <property type="evidence" value="ECO:0007669"/>
    <property type="project" value="TreeGrafter"/>
</dbReference>
<feature type="non-terminal residue" evidence="7">
    <location>
        <position position="112"/>
    </location>
</feature>
<accession>A0A163KMU0</accession>
<dbReference type="InterPro" id="IPR036259">
    <property type="entry name" value="MFS_trans_sf"/>
</dbReference>
<keyword evidence="5 6" id="KW-0472">Membrane</keyword>
<dbReference type="AlphaFoldDB" id="A0A163KMU0"/>
<evidence type="ECO:0000256" key="2">
    <source>
        <dbReference type="ARBA" id="ARBA00022448"/>
    </source>
</evidence>
<evidence type="ECO:0000256" key="3">
    <source>
        <dbReference type="ARBA" id="ARBA00022692"/>
    </source>
</evidence>
<proteinExistence type="predicted"/>
<dbReference type="Proteomes" id="UP000078561">
    <property type="component" value="Unassembled WGS sequence"/>
</dbReference>
<keyword evidence="8" id="KW-1185">Reference proteome</keyword>
<evidence type="ECO:0000256" key="4">
    <source>
        <dbReference type="ARBA" id="ARBA00022989"/>
    </source>
</evidence>
<reference evidence="7" key="1">
    <citation type="submission" date="2016-04" db="EMBL/GenBank/DDBJ databases">
        <authorList>
            <person name="Evans L.H."/>
            <person name="Alamgir A."/>
            <person name="Owens N."/>
            <person name="Weber N.D."/>
            <person name="Virtaneva K."/>
            <person name="Barbian K."/>
            <person name="Babar A."/>
            <person name="Rosenke K."/>
        </authorList>
    </citation>
    <scope>NUCLEOTIDE SEQUENCE [LARGE SCALE GENOMIC DNA]</scope>
    <source>
        <strain evidence="7">CBS 101.48</strain>
    </source>
</reference>
<sequence>MERNGIEYKNGMLSELRLLPSPVSQFFLVMGFLFYGWFLEAKLPWIAPLIGLGCLGFGLMSMVSMSTNYLVEGYVPKAAEMTSVGNFTRCLFGMIFSLLSTTIVDSLGNGWA</sequence>
<keyword evidence="3 6" id="KW-0812">Transmembrane</keyword>
<name>A0A163KMU0_ABSGL</name>
<feature type="transmembrane region" description="Helical" evidence="6">
    <location>
        <begin position="83"/>
        <end position="104"/>
    </location>
</feature>
<protein>
    <recommendedName>
        <fullName evidence="9">Major facilitator superfamily (MFS) profile domain-containing protein</fullName>
    </recommendedName>
</protein>
<evidence type="ECO:0000313" key="7">
    <source>
        <dbReference type="EMBL" id="SAL94819.1"/>
    </source>
</evidence>
<comment type="subcellular location">
    <subcellularLocation>
        <location evidence="1">Membrane</location>
        <topology evidence="1">Multi-pass membrane protein</topology>
    </subcellularLocation>
</comment>
<dbReference type="InParanoid" id="A0A163KMU0"/>
<evidence type="ECO:0000313" key="8">
    <source>
        <dbReference type="Proteomes" id="UP000078561"/>
    </source>
</evidence>
<organism evidence="7">
    <name type="scientific">Absidia glauca</name>
    <name type="common">Pin mould</name>
    <dbReference type="NCBI Taxonomy" id="4829"/>
    <lineage>
        <taxon>Eukaryota</taxon>
        <taxon>Fungi</taxon>
        <taxon>Fungi incertae sedis</taxon>
        <taxon>Mucoromycota</taxon>
        <taxon>Mucoromycotina</taxon>
        <taxon>Mucoromycetes</taxon>
        <taxon>Mucorales</taxon>
        <taxon>Cunninghamellaceae</taxon>
        <taxon>Absidia</taxon>
    </lineage>
</organism>
<dbReference type="EMBL" id="LT549968">
    <property type="protein sequence ID" value="SAL94819.1"/>
    <property type="molecule type" value="Genomic_DNA"/>
</dbReference>
<keyword evidence="4 6" id="KW-1133">Transmembrane helix</keyword>
<dbReference type="SUPFAM" id="SSF103473">
    <property type="entry name" value="MFS general substrate transporter"/>
    <property type="match status" value="1"/>
</dbReference>
<evidence type="ECO:0000256" key="6">
    <source>
        <dbReference type="SAM" id="Phobius"/>
    </source>
</evidence>
<keyword evidence="2" id="KW-0813">Transport</keyword>
<feature type="transmembrane region" description="Helical" evidence="6">
    <location>
        <begin position="21"/>
        <end position="39"/>
    </location>
</feature>
<feature type="transmembrane region" description="Helical" evidence="6">
    <location>
        <begin position="45"/>
        <end position="71"/>
    </location>
</feature>
<evidence type="ECO:0008006" key="9">
    <source>
        <dbReference type="Google" id="ProtNLM"/>
    </source>
</evidence>
<dbReference type="STRING" id="4829.A0A163KMU0"/>
<gene>
    <name evidence="7" type="primary">ABSGL_00108.1 scaffold 218</name>
</gene>
<evidence type="ECO:0000256" key="1">
    <source>
        <dbReference type="ARBA" id="ARBA00004141"/>
    </source>
</evidence>
<dbReference type="GO" id="GO:0005886">
    <property type="term" value="C:plasma membrane"/>
    <property type="evidence" value="ECO:0007669"/>
    <property type="project" value="TreeGrafter"/>
</dbReference>
<dbReference type="PANTHER" id="PTHR23502:SF132">
    <property type="entry name" value="POLYAMINE TRANSPORTER 2-RELATED"/>
    <property type="match status" value="1"/>
</dbReference>